<evidence type="ECO:0000256" key="1">
    <source>
        <dbReference type="SAM" id="SignalP"/>
    </source>
</evidence>
<dbReference type="Proteomes" id="UP000321907">
    <property type="component" value="Unassembled WGS sequence"/>
</dbReference>
<dbReference type="OrthoDB" id="1494380at2"/>
<name>A0A5C7FK86_9BACT</name>
<feature type="signal peptide" evidence="1">
    <location>
        <begin position="1"/>
        <end position="16"/>
    </location>
</feature>
<evidence type="ECO:0000313" key="3">
    <source>
        <dbReference type="Proteomes" id="UP000321907"/>
    </source>
</evidence>
<dbReference type="PROSITE" id="PS51257">
    <property type="entry name" value="PROKAR_LIPOPROTEIN"/>
    <property type="match status" value="1"/>
</dbReference>
<evidence type="ECO:0000313" key="2">
    <source>
        <dbReference type="EMBL" id="TXF86694.1"/>
    </source>
</evidence>
<dbReference type="EMBL" id="VOXD01000038">
    <property type="protein sequence ID" value="TXF86694.1"/>
    <property type="molecule type" value="Genomic_DNA"/>
</dbReference>
<feature type="chain" id="PRO_5022889736" evidence="1">
    <location>
        <begin position="17"/>
        <end position="274"/>
    </location>
</feature>
<gene>
    <name evidence="2" type="ORF">FUA23_19125</name>
</gene>
<dbReference type="AlphaFoldDB" id="A0A5C7FK86"/>
<dbReference type="RefSeq" id="WP_147932375.1">
    <property type="nucleotide sequence ID" value="NZ_VOXD01000038.1"/>
</dbReference>
<proteinExistence type="predicted"/>
<organism evidence="2 3">
    <name type="scientific">Neolewinella aurantiaca</name>
    <dbReference type="NCBI Taxonomy" id="2602767"/>
    <lineage>
        <taxon>Bacteria</taxon>
        <taxon>Pseudomonadati</taxon>
        <taxon>Bacteroidota</taxon>
        <taxon>Saprospiria</taxon>
        <taxon>Saprospirales</taxon>
        <taxon>Lewinellaceae</taxon>
        <taxon>Neolewinella</taxon>
    </lineage>
</organism>
<keyword evidence="3" id="KW-1185">Reference proteome</keyword>
<reference evidence="2 3" key="1">
    <citation type="submission" date="2019-08" db="EMBL/GenBank/DDBJ databases">
        <title>Lewinella sp. strain SSH13 Genome sequencing and assembly.</title>
        <authorList>
            <person name="Kim I."/>
        </authorList>
    </citation>
    <scope>NUCLEOTIDE SEQUENCE [LARGE SCALE GENOMIC DNA]</scope>
    <source>
        <strain evidence="2 3">SSH13</strain>
    </source>
</reference>
<keyword evidence="1" id="KW-0732">Signal</keyword>
<sequence>MPRSLLLFLVLIPLLAASCYEDNIACLDLDATNYDILADQSCSDCCVYPTFSMDVDRFWADSAFLATDVYPDGAGNEIRVLNFRVYLTELELVAGNELLPTPVNEIEVGVVSGSDTVLTDFNANLVLLNTTGSTTSTVGRLSVGETALTQVQGRLGMAEDFPAIVPSSAPATSPLSTQEGLLNFNDGQGYLTASAQYLLVATNDTVRIDLYNSEPFVLDFPVPEAPERGEDLTLEFAADYREVFGTIDLTEDENTVADGIFEGLKNWLMVTGAR</sequence>
<comment type="caution">
    <text evidence="2">The sequence shown here is derived from an EMBL/GenBank/DDBJ whole genome shotgun (WGS) entry which is preliminary data.</text>
</comment>
<protein>
    <submittedName>
        <fullName evidence="2">Uncharacterized protein</fullName>
    </submittedName>
</protein>
<accession>A0A5C7FK86</accession>